<evidence type="ECO:0000313" key="3">
    <source>
        <dbReference type="Proteomes" id="UP000219285"/>
    </source>
</evidence>
<feature type="signal peptide" evidence="1">
    <location>
        <begin position="1"/>
        <end position="19"/>
    </location>
</feature>
<reference evidence="3" key="1">
    <citation type="submission" date="2014-12" db="EMBL/GenBank/DDBJ databases">
        <title>Complete genome sequence of a multi-drug resistant Klebsiella pneumoniae.</title>
        <authorList>
            <person name="Hua X."/>
            <person name="Chen Q."/>
            <person name="Li X."/>
            <person name="Feng Y."/>
            <person name="Ruan Z."/>
            <person name="Yu Y."/>
        </authorList>
    </citation>
    <scope>NUCLEOTIDE SEQUENCE [LARGE SCALE GENOMIC DNA]</scope>
    <source>
        <strain evidence="3">5.12</strain>
    </source>
</reference>
<evidence type="ECO:0000313" key="2">
    <source>
        <dbReference type="EMBL" id="QJR82192.1"/>
    </source>
</evidence>
<keyword evidence="1" id="KW-0732">Signal</keyword>
<proteinExistence type="predicted"/>
<sequence length="286" mass="31791">MRKFILSACAAALATSVQAASVWKVENGSNTLYLGGTLHILSPSDYPLPAPYEEAYKEADTLVFETDIGALTSPEFAEKSASLLTYSGTKTLKDNINDKTLAALAEHLKSRGVPLERFMKLKPALVGISLSLMEYQRIGLTSQGVDNYFYTKGMGEGKTLDWFETPEDQLGFIVKLGEGEEDAYIQYTLDDLEKMPGMVGEMKEDWRKGDMASLYVNNIEEIVAEYPSIYENLLTERNTNWLPKLKALMATPETEFVLVGTLHMPGKDGVLDLLKREGYTITQLSE</sequence>
<dbReference type="RefSeq" id="WP_075609813.1">
    <property type="nucleotide sequence ID" value="NZ_CP052766.1"/>
</dbReference>
<accession>A0A6M4MGK5</accession>
<evidence type="ECO:0000256" key="1">
    <source>
        <dbReference type="SAM" id="SignalP"/>
    </source>
</evidence>
<protein>
    <submittedName>
        <fullName evidence="2">TraB/GumN family protein</fullName>
    </submittedName>
</protein>
<dbReference type="PANTHER" id="PTHR40590">
    <property type="entry name" value="CYTOPLASMIC PROTEIN-RELATED"/>
    <property type="match status" value="1"/>
</dbReference>
<gene>
    <name evidence="2" type="ORF">CA267_016260</name>
</gene>
<feature type="chain" id="PRO_5028853556" evidence="1">
    <location>
        <begin position="20"/>
        <end position="286"/>
    </location>
</feature>
<dbReference type="OrthoDB" id="357294at2"/>
<name>A0A6M4MGK5_9ALTE</name>
<dbReference type="CDD" id="cd14789">
    <property type="entry name" value="Tiki"/>
    <property type="match status" value="1"/>
</dbReference>
<dbReference type="InterPro" id="IPR002816">
    <property type="entry name" value="TraB/PrgY/GumN_fam"/>
</dbReference>
<dbReference type="PANTHER" id="PTHR40590:SF1">
    <property type="entry name" value="CYTOPLASMIC PROTEIN"/>
    <property type="match status" value="1"/>
</dbReference>
<dbReference type="EMBL" id="CP052766">
    <property type="protein sequence ID" value="QJR82192.1"/>
    <property type="molecule type" value="Genomic_DNA"/>
</dbReference>
<dbReference type="AlphaFoldDB" id="A0A6M4MGK5"/>
<organism evidence="2 3">
    <name type="scientific">Alteromonas pelagimontana</name>
    <dbReference type="NCBI Taxonomy" id="1858656"/>
    <lineage>
        <taxon>Bacteria</taxon>
        <taxon>Pseudomonadati</taxon>
        <taxon>Pseudomonadota</taxon>
        <taxon>Gammaproteobacteria</taxon>
        <taxon>Alteromonadales</taxon>
        <taxon>Alteromonadaceae</taxon>
        <taxon>Alteromonas/Salinimonas group</taxon>
        <taxon>Alteromonas</taxon>
    </lineage>
</organism>
<dbReference type="Pfam" id="PF01963">
    <property type="entry name" value="TraB_PrgY_gumN"/>
    <property type="match status" value="1"/>
</dbReference>
<dbReference type="KEGG" id="apel:CA267_016260"/>
<dbReference type="InterPro" id="IPR047111">
    <property type="entry name" value="YbaP-like"/>
</dbReference>
<keyword evidence="3" id="KW-1185">Reference proteome</keyword>
<reference evidence="2 3" key="2">
    <citation type="submission" date="2020-04" db="EMBL/GenBank/DDBJ databases">
        <title>Complete genome sequence of Alteromonas pelagimontana 5.12T.</title>
        <authorList>
            <person name="Sinha R.K."/>
            <person name="Krishnan K.P."/>
            <person name="Kurian J.P."/>
        </authorList>
    </citation>
    <scope>NUCLEOTIDE SEQUENCE [LARGE SCALE GENOMIC DNA]</scope>
    <source>
        <strain evidence="2 3">5.12</strain>
    </source>
</reference>
<dbReference type="Proteomes" id="UP000219285">
    <property type="component" value="Chromosome"/>
</dbReference>